<name>A0A6L7GGD9_9SPHN</name>
<proteinExistence type="predicted"/>
<dbReference type="PANTHER" id="PTHR39217">
    <property type="match status" value="1"/>
</dbReference>
<dbReference type="Proteomes" id="UP000473531">
    <property type="component" value="Unassembled WGS sequence"/>
</dbReference>
<protein>
    <recommendedName>
        <fullName evidence="3">Prokaryotic glutathione synthetase ATP-binding domain-containing protein</fullName>
    </recommendedName>
</protein>
<dbReference type="GO" id="GO:0005524">
    <property type="term" value="F:ATP binding"/>
    <property type="evidence" value="ECO:0007669"/>
    <property type="project" value="InterPro"/>
</dbReference>
<reference evidence="1 2" key="1">
    <citation type="submission" date="2019-12" db="EMBL/GenBank/DDBJ databases">
        <title>Genomic-based taxomic classification of the family Erythrobacteraceae.</title>
        <authorList>
            <person name="Xu L."/>
        </authorList>
    </citation>
    <scope>NUCLEOTIDE SEQUENCE [LARGE SCALE GENOMIC DNA]</scope>
    <source>
        <strain evidence="1 2">KCTC 52259</strain>
    </source>
</reference>
<keyword evidence="2" id="KW-1185">Reference proteome</keyword>
<accession>A0A6L7GGD9</accession>
<sequence>MKIGFLACPGTLTGSPVRRADAFEHDQQVAALRGAMEPAGMELVEMDWRRPVQDFAGMQLVLLGTVWDYQDSKDAFLGQLDRLEQAGIILCNSAGIVRWNIDKSYLRELTDAGAPTIPTLWPEAPSSSDVEAAFAHFACDTVVVKRRVGAGAEGQFIFSRGDAALAGWTMDRPAMIQPFLPAITTEGEYSFIFIDGELSHCVLKTAAAGDYRIQSVYGGREEAFCPDAADRAAASAIIAALPFPTPLYARVDMVRGANGALALMEAEMIEPYLYPLQGPHMGEQVVKAIMRQLGSMAPEDRPLTTGP</sequence>
<dbReference type="PANTHER" id="PTHR39217:SF1">
    <property type="entry name" value="GLUTATHIONE SYNTHETASE"/>
    <property type="match status" value="1"/>
</dbReference>
<dbReference type="EMBL" id="WTYU01000001">
    <property type="protein sequence ID" value="MXP13731.1"/>
    <property type="molecule type" value="Genomic_DNA"/>
</dbReference>
<dbReference type="Gene3D" id="3.40.50.20">
    <property type="match status" value="1"/>
</dbReference>
<dbReference type="InterPro" id="IPR053191">
    <property type="entry name" value="DcsG_Biosynth_Enzyme"/>
</dbReference>
<dbReference type="Gene3D" id="3.30.1490.20">
    <property type="entry name" value="ATP-grasp fold, A domain"/>
    <property type="match status" value="1"/>
</dbReference>
<dbReference type="OrthoDB" id="3373978at2"/>
<dbReference type="Gene3D" id="3.30.470.20">
    <property type="entry name" value="ATP-grasp fold, B domain"/>
    <property type="match status" value="1"/>
</dbReference>
<evidence type="ECO:0000313" key="2">
    <source>
        <dbReference type="Proteomes" id="UP000473531"/>
    </source>
</evidence>
<dbReference type="InterPro" id="IPR013815">
    <property type="entry name" value="ATP_grasp_subdomain_1"/>
</dbReference>
<comment type="caution">
    <text evidence="1">The sequence shown here is derived from an EMBL/GenBank/DDBJ whole genome shotgun (WGS) entry which is preliminary data.</text>
</comment>
<dbReference type="RefSeq" id="WP_160599979.1">
    <property type="nucleotide sequence ID" value="NZ_WTYU01000001.1"/>
</dbReference>
<evidence type="ECO:0008006" key="3">
    <source>
        <dbReference type="Google" id="ProtNLM"/>
    </source>
</evidence>
<evidence type="ECO:0000313" key="1">
    <source>
        <dbReference type="EMBL" id="MXP13731.1"/>
    </source>
</evidence>
<dbReference type="SUPFAM" id="SSF56059">
    <property type="entry name" value="Glutathione synthetase ATP-binding domain-like"/>
    <property type="match status" value="1"/>
</dbReference>
<dbReference type="AlphaFoldDB" id="A0A6L7GGD9"/>
<gene>
    <name evidence="1" type="ORF">GRI44_03045</name>
</gene>
<organism evidence="1 2">
    <name type="scientific">Allopontixanthobacter confluentis</name>
    <dbReference type="NCBI Taxonomy" id="1849021"/>
    <lineage>
        <taxon>Bacteria</taxon>
        <taxon>Pseudomonadati</taxon>
        <taxon>Pseudomonadota</taxon>
        <taxon>Alphaproteobacteria</taxon>
        <taxon>Sphingomonadales</taxon>
        <taxon>Erythrobacteraceae</taxon>
        <taxon>Allopontixanthobacter</taxon>
    </lineage>
</organism>